<sequence>MRTVSKMLVASMLCTVVSPALATPDEEVRDIITAWAQAYTDGDYNKISQFYDRYARLHGVDTADLIGPEAISEHYYFERGRNALQSVKLGEIKCYSYDDATAACTGDLEMNASKRAGERSSQPSQFSMAFAYDEGSRRWVIQDHRVQRGITTFEPALAQCGSTQVLQVGRMGGNSEQDTFGLLCGPSGAARRYVTSPPYNEIHQMGAASGESEKDTLGYLHTAGAQ</sequence>
<dbReference type="InterPro" id="IPR032710">
    <property type="entry name" value="NTF2-like_dom_sf"/>
</dbReference>
<gene>
    <name evidence="2" type="ORF">FEZ63_20280</name>
</gene>
<dbReference type="EMBL" id="VCMV01000046">
    <property type="protein sequence ID" value="KAB0265054.1"/>
    <property type="molecule type" value="Genomic_DNA"/>
</dbReference>
<evidence type="ECO:0000313" key="2">
    <source>
        <dbReference type="EMBL" id="KAB0265054.1"/>
    </source>
</evidence>
<protein>
    <recommendedName>
        <fullName evidence="4">Nuclear transport factor 2 family protein</fullName>
    </recommendedName>
</protein>
<proteinExistence type="predicted"/>
<name>A0A5N3P5P4_9HYPH</name>
<dbReference type="Proteomes" id="UP000325684">
    <property type="component" value="Unassembled WGS sequence"/>
</dbReference>
<keyword evidence="3" id="KW-1185">Reference proteome</keyword>
<dbReference type="SUPFAM" id="SSF54427">
    <property type="entry name" value="NTF2-like"/>
    <property type="match status" value="1"/>
</dbReference>
<feature type="chain" id="PRO_5024449388" description="Nuclear transport factor 2 family protein" evidence="1">
    <location>
        <begin position="23"/>
        <end position="226"/>
    </location>
</feature>
<dbReference type="RefSeq" id="WP_150947895.1">
    <property type="nucleotide sequence ID" value="NZ_VCMV01000046.1"/>
</dbReference>
<accession>A0A5N3P5P4</accession>
<keyword evidence="1" id="KW-0732">Signal</keyword>
<comment type="caution">
    <text evidence="2">The sequence shown here is derived from an EMBL/GenBank/DDBJ whole genome shotgun (WGS) entry which is preliminary data.</text>
</comment>
<evidence type="ECO:0008006" key="4">
    <source>
        <dbReference type="Google" id="ProtNLM"/>
    </source>
</evidence>
<reference evidence="2 3" key="1">
    <citation type="journal article" date="2019" name="Microorganisms">
        <title>Genome Insights into the Novel Species Microvirga brassicacearum, a Rapeseed Endophyte with Biotechnological Potential.</title>
        <authorList>
            <person name="Jimenez-Gomez A."/>
            <person name="Saati-Santamaria Z."/>
            <person name="Igual J.M."/>
            <person name="Rivas R."/>
            <person name="Mateos P.F."/>
            <person name="Garcia-Fraile P."/>
        </authorList>
    </citation>
    <scope>NUCLEOTIDE SEQUENCE [LARGE SCALE GENOMIC DNA]</scope>
    <source>
        <strain evidence="2 3">CDVBN77</strain>
    </source>
</reference>
<dbReference type="Gene3D" id="3.10.450.50">
    <property type="match status" value="1"/>
</dbReference>
<dbReference type="OrthoDB" id="9814425at2"/>
<organism evidence="2 3">
    <name type="scientific">Microvirga brassicacearum</name>
    <dbReference type="NCBI Taxonomy" id="2580413"/>
    <lineage>
        <taxon>Bacteria</taxon>
        <taxon>Pseudomonadati</taxon>
        <taxon>Pseudomonadota</taxon>
        <taxon>Alphaproteobacteria</taxon>
        <taxon>Hyphomicrobiales</taxon>
        <taxon>Methylobacteriaceae</taxon>
        <taxon>Microvirga</taxon>
    </lineage>
</organism>
<feature type="signal peptide" evidence="1">
    <location>
        <begin position="1"/>
        <end position="22"/>
    </location>
</feature>
<evidence type="ECO:0000256" key="1">
    <source>
        <dbReference type="SAM" id="SignalP"/>
    </source>
</evidence>
<evidence type="ECO:0000313" key="3">
    <source>
        <dbReference type="Proteomes" id="UP000325684"/>
    </source>
</evidence>
<dbReference type="AlphaFoldDB" id="A0A5N3P5P4"/>